<name>A0ABR1SB89_9PEZI</name>
<dbReference type="SUPFAM" id="SSF51316">
    <property type="entry name" value="Mss4-like"/>
    <property type="match status" value="1"/>
</dbReference>
<feature type="compositionally biased region" description="Basic residues" evidence="1">
    <location>
        <begin position="416"/>
        <end position="426"/>
    </location>
</feature>
<keyword evidence="3" id="KW-1185">Reference proteome</keyword>
<dbReference type="Gene3D" id="3.90.1590.10">
    <property type="entry name" value="glutathione-dependent formaldehyde- activating enzyme (gfa)"/>
    <property type="match status" value="1"/>
</dbReference>
<evidence type="ECO:0000256" key="1">
    <source>
        <dbReference type="SAM" id="MobiDB-lite"/>
    </source>
</evidence>
<sequence>MRPVEKRKAANYSSSPGKTRGLCGTCGATVCFAYDKPDASATKAVSCIAVGLLHAPEGVKADAWLTWRTEEVDWLDVGREYDREFGLLVFNALENLSDIEWSAFHYRDTWCYRSYGLPTSAQLFMQEDPRRRGPSSHPETAPGSPKKSDEEAETASGETADTSDTTEASKEVPREQWGFENSKVKLPEGIPYIPFYGQKRSSSWREISREVSLENDENETVENEMVEKKTVETKTVRLNWVCKYPQDSNNNTDDHEAGDPIEAMVAGLAAFWGFEYVWVIRAPVNPTPNIGPGILGSNDPATAQWSVGVCFGADEKTCQVYGNIYVALLHVNANNNRVISGAMGILDLPAEERPMVVPGGRVFDLWVANETNIPRPFAPKEKKQRKKKGTAKAGTNDNNKALQPGAKPGNRISKAAARRARQKANKAKSQQGENYTQRFFAEFHGGGDCNINFKSL</sequence>
<feature type="region of interest" description="Disordered" evidence="1">
    <location>
        <begin position="128"/>
        <end position="176"/>
    </location>
</feature>
<feature type="compositionally biased region" description="Polar residues" evidence="1">
    <location>
        <begin position="156"/>
        <end position="166"/>
    </location>
</feature>
<dbReference type="EMBL" id="JAQQWI010000007">
    <property type="protein sequence ID" value="KAK8028650.1"/>
    <property type="molecule type" value="Genomic_DNA"/>
</dbReference>
<reference evidence="2 3" key="1">
    <citation type="submission" date="2023-01" db="EMBL/GenBank/DDBJ databases">
        <title>Analysis of 21 Apiospora genomes using comparative genomics revels a genus with tremendous synthesis potential of carbohydrate active enzymes and secondary metabolites.</title>
        <authorList>
            <person name="Sorensen T."/>
        </authorList>
    </citation>
    <scope>NUCLEOTIDE SEQUENCE [LARGE SCALE GENOMIC DNA]</scope>
    <source>
        <strain evidence="2 3">CBS 20057</strain>
    </source>
</reference>
<dbReference type="Proteomes" id="UP001396898">
    <property type="component" value="Unassembled WGS sequence"/>
</dbReference>
<organism evidence="2 3">
    <name type="scientific">Apiospora marii</name>
    <dbReference type="NCBI Taxonomy" id="335849"/>
    <lineage>
        <taxon>Eukaryota</taxon>
        <taxon>Fungi</taxon>
        <taxon>Dikarya</taxon>
        <taxon>Ascomycota</taxon>
        <taxon>Pezizomycotina</taxon>
        <taxon>Sordariomycetes</taxon>
        <taxon>Xylariomycetidae</taxon>
        <taxon>Amphisphaeriales</taxon>
        <taxon>Apiosporaceae</taxon>
        <taxon>Apiospora</taxon>
    </lineage>
</organism>
<proteinExistence type="predicted"/>
<accession>A0ABR1SB89</accession>
<dbReference type="InterPro" id="IPR011057">
    <property type="entry name" value="Mss4-like_sf"/>
</dbReference>
<protein>
    <submittedName>
        <fullName evidence="2">Uncharacterized protein</fullName>
    </submittedName>
</protein>
<evidence type="ECO:0000313" key="2">
    <source>
        <dbReference type="EMBL" id="KAK8028650.1"/>
    </source>
</evidence>
<comment type="caution">
    <text evidence="2">The sequence shown here is derived from an EMBL/GenBank/DDBJ whole genome shotgun (WGS) entry which is preliminary data.</text>
</comment>
<feature type="region of interest" description="Disordered" evidence="1">
    <location>
        <begin position="375"/>
        <end position="433"/>
    </location>
</feature>
<gene>
    <name evidence="2" type="ORF">PG991_005706</name>
</gene>
<evidence type="ECO:0000313" key="3">
    <source>
        <dbReference type="Proteomes" id="UP001396898"/>
    </source>
</evidence>